<dbReference type="GO" id="GO:0022857">
    <property type="term" value="F:transmembrane transporter activity"/>
    <property type="evidence" value="ECO:0007669"/>
    <property type="project" value="InterPro"/>
</dbReference>
<evidence type="ECO:0000259" key="11">
    <source>
        <dbReference type="PROSITE" id="PS50850"/>
    </source>
</evidence>
<feature type="transmembrane region" description="Helical" evidence="10">
    <location>
        <begin position="93"/>
        <end position="112"/>
    </location>
</feature>
<comment type="similarity">
    <text evidence="2 9">Belongs to the major facilitator superfamily. Sugar transporter (TC 2.A.1.1) family.</text>
</comment>
<feature type="transmembrane region" description="Helical" evidence="10">
    <location>
        <begin position="151"/>
        <end position="174"/>
    </location>
</feature>
<feature type="transmembrane region" description="Helical" evidence="10">
    <location>
        <begin position="440"/>
        <end position="458"/>
    </location>
</feature>
<dbReference type="GO" id="GO:0005886">
    <property type="term" value="C:plasma membrane"/>
    <property type="evidence" value="ECO:0007669"/>
    <property type="project" value="UniProtKB-SubCell"/>
</dbReference>
<dbReference type="InterPro" id="IPR003663">
    <property type="entry name" value="Sugar/inositol_transpt"/>
</dbReference>
<dbReference type="AlphaFoldDB" id="A0A917M0K2"/>
<dbReference type="EMBL" id="BMGT01000001">
    <property type="protein sequence ID" value="GGG68739.1"/>
    <property type="molecule type" value="Genomic_DNA"/>
</dbReference>
<dbReference type="CDD" id="cd17359">
    <property type="entry name" value="MFS_XylE_like"/>
    <property type="match status" value="1"/>
</dbReference>
<dbReference type="SUPFAM" id="SSF103473">
    <property type="entry name" value="MFS general substrate transporter"/>
    <property type="match status" value="1"/>
</dbReference>
<dbReference type="PROSITE" id="PS50850">
    <property type="entry name" value="MFS"/>
    <property type="match status" value="1"/>
</dbReference>
<evidence type="ECO:0000256" key="6">
    <source>
        <dbReference type="ARBA" id="ARBA00022692"/>
    </source>
</evidence>
<evidence type="ECO:0000256" key="8">
    <source>
        <dbReference type="ARBA" id="ARBA00023136"/>
    </source>
</evidence>
<dbReference type="PRINTS" id="PR00171">
    <property type="entry name" value="SUGRTRNSPORT"/>
</dbReference>
<keyword evidence="7 10" id="KW-1133">Transmembrane helix</keyword>
<dbReference type="PROSITE" id="PS00217">
    <property type="entry name" value="SUGAR_TRANSPORT_2"/>
    <property type="match status" value="1"/>
</dbReference>
<feature type="transmembrane region" description="Helical" evidence="10">
    <location>
        <begin position="315"/>
        <end position="337"/>
    </location>
</feature>
<dbReference type="PROSITE" id="PS00216">
    <property type="entry name" value="SUGAR_TRANSPORT_1"/>
    <property type="match status" value="1"/>
</dbReference>
<evidence type="ECO:0000256" key="10">
    <source>
        <dbReference type="SAM" id="Phobius"/>
    </source>
</evidence>
<organism evidence="12 13">
    <name type="scientific">Edaphobacter dinghuensis</name>
    <dbReference type="NCBI Taxonomy" id="1560005"/>
    <lineage>
        <taxon>Bacteria</taxon>
        <taxon>Pseudomonadati</taxon>
        <taxon>Acidobacteriota</taxon>
        <taxon>Terriglobia</taxon>
        <taxon>Terriglobales</taxon>
        <taxon>Acidobacteriaceae</taxon>
        <taxon>Edaphobacter</taxon>
    </lineage>
</organism>
<dbReference type="PANTHER" id="PTHR48020:SF12">
    <property type="entry name" value="PROTON MYO-INOSITOL COTRANSPORTER"/>
    <property type="match status" value="1"/>
</dbReference>
<proteinExistence type="inferred from homology"/>
<sequence length="477" mass="52606">MQIVPVHTSTNAPAVQSKNTAYLWTIALVAAMGGLLFGYDWVVIGGARQFYESYFHLTSEQLIGWANGCALLGCFVGSLIAGYAGERFGRRRVLLVSAILFAISSTLTGWSYSFSSFVFWRIVGGAAIGLSSNMSPLYIAEISPAKVRGRLVSLNQFAIVIGILLAQIANWQIARPIPDHMSRLAFLRSWNVQYGWRWMFCAVVVPAVIFTVTSFFIPESPRWLLTKGEETSACDVLTRIGGRSYALEEISNIRKVLDLEARMKISLREFGMPGIRKIVLIGVTLAVLQQWTGINILFNYAAEVYRSAGYGQNDIFLNIVITGTINLIFTVMAMLIVDRIGRRPMMLYGCLGIGLSHLFAALAYHAGWHGRPVLLLTLSAIACYALTLAPVTWVLISEIFPNRIRSQGVSIAVCALWLSSFALTYTFPWIDHKLGSSGTFLGYGGICILGAAFVYFFVPETKGQTLEQIESKSLHSN</sequence>
<dbReference type="InterPro" id="IPR036259">
    <property type="entry name" value="MFS_trans_sf"/>
</dbReference>
<dbReference type="InterPro" id="IPR005829">
    <property type="entry name" value="Sugar_transporter_CS"/>
</dbReference>
<feature type="transmembrane region" description="Helical" evidence="10">
    <location>
        <begin position="373"/>
        <end position="396"/>
    </location>
</feature>
<dbReference type="InterPro" id="IPR050814">
    <property type="entry name" value="Myo-inositol_Transporter"/>
</dbReference>
<feature type="domain" description="Major facilitator superfamily (MFS) profile" evidence="11">
    <location>
        <begin position="26"/>
        <end position="462"/>
    </location>
</feature>
<keyword evidence="13" id="KW-1185">Reference proteome</keyword>
<dbReference type="PANTHER" id="PTHR48020">
    <property type="entry name" value="PROTON MYO-INOSITOL COTRANSPORTER"/>
    <property type="match status" value="1"/>
</dbReference>
<feature type="transmembrane region" description="Helical" evidence="10">
    <location>
        <begin position="408"/>
        <end position="428"/>
    </location>
</feature>
<reference evidence="12" key="2">
    <citation type="submission" date="2020-09" db="EMBL/GenBank/DDBJ databases">
        <authorList>
            <person name="Sun Q."/>
            <person name="Zhou Y."/>
        </authorList>
    </citation>
    <scope>NUCLEOTIDE SEQUENCE</scope>
    <source>
        <strain evidence="12">CGMCC 1.12997</strain>
    </source>
</reference>
<feature type="transmembrane region" description="Helical" evidence="10">
    <location>
        <begin position="21"/>
        <end position="42"/>
    </location>
</feature>
<dbReference type="InterPro" id="IPR047984">
    <property type="entry name" value="XylE-like"/>
</dbReference>
<feature type="transmembrane region" description="Helical" evidence="10">
    <location>
        <begin position="118"/>
        <end position="139"/>
    </location>
</feature>
<feature type="transmembrane region" description="Helical" evidence="10">
    <location>
        <begin position="194"/>
        <end position="217"/>
    </location>
</feature>
<feature type="transmembrane region" description="Helical" evidence="10">
    <location>
        <begin position="278"/>
        <end position="300"/>
    </location>
</feature>
<evidence type="ECO:0000256" key="1">
    <source>
        <dbReference type="ARBA" id="ARBA00004651"/>
    </source>
</evidence>
<dbReference type="RefSeq" id="WP_188552861.1">
    <property type="nucleotide sequence ID" value="NZ_BMGT01000001.1"/>
</dbReference>
<keyword evidence="4" id="KW-1003">Cell membrane</keyword>
<evidence type="ECO:0000256" key="4">
    <source>
        <dbReference type="ARBA" id="ARBA00022475"/>
    </source>
</evidence>
<dbReference type="Gene3D" id="1.20.1250.20">
    <property type="entry name" value="MFS general substrate transporter like domains"/>
    <property type="match status" value="2"/>
</dbReference>
<accession>A0A917M0K2</accession>
<keyword evidence="3 9" id="KW-0813">Transport</keyword>
<protein>
    <submittedName>
        <fullName evidence="12">MFS transporter</fullName>
    </submittedName>
</protein>
<feature type="transmembrane region" description="Helical" evidence="10">
    <location>
        <begin position="62"/>
        <end position="81"/>
    </location>
</feature>
<feature type="transmembrane region" description="Helical" evidence="10">
    <location>
        <begin position="346"/>
        <end position="367"/>
    </location>
</feature>
<dbReference type="FunFam" id="1.20.1250.20:FF:000122">
    <property type="entry name" value="D-xylose transporter XylE"/>
    <property type="match status" value="1"/>
</dbReference>
<evidence type="ECO:0000313" key="13">
    <source>
        <dbReference type="Proteomes" id="UP000647241"/>
    </source>
</evidence>
<evidence type="ECO:0000256" key="9">
    <source>
        <dbReference type="RuleBase" id="RU003346"/>
    </source>
</evidence>
<dbReference type="Proteomes" id="UP000647241">
    <property type="component" value="Unassembled WGS sequence"/>
</dbReference>
<dbReference type="InterPro" id="IPR005828">
    <property type="entry name" value="MFS_sugar_transport-like"/>
</dbReference>
<comment type="subcellular location">
    <subcellularLocation>
        <location evidence="1">Cell membrane</location>
        <topology evidence="1">Multi-pass membrane protein</topology>
    </subcellularLocation>
</comment>
<dbReference type="Pfam" id="PF00083">
    <property type="entry name" value="Sugar_tr"/>
    <property type="match status" value="1"/>
</dbReference>
<evidence type="ECO:0000313" key="12">
    <source>
        <dbReference type="EMBL" id="GGG68739.1"/>
    </source>
</evidence>
<evidence type="ECO:0000256" key="2">
    <source>
        <dbReference type="ARBA" id="ARBA00010992"/>
    </source>
</evidence>
<evidence type="ECO:0000256" key="7">
    <source>
        <dbReference type="ARBA" id="ARBA00022989"/>
    </source>
</evidence>
<evidence type="ECO:0000256" key="5">
    <source>
        <dbReference type="ARBA" id="ARBA00022597"/>
    </source>
</evidence>
<keyword evidence="5" id="KW-0762">Sugar transport</keyword>
<comment type="caution">
    <text evidence="12">The sequence shown here is derived from an EMBL/GenBank/DDBJ whole genome shotgun (WGS) entry which is preliminary data.</text>
</comment>
<dbReference type="NCBIfam" id="TIGR00879">
    <property type="entry name" value="SP"/>
    <property type="match status" value="1"/>
</dbReference>
<reference evidence="12" key="1">
    <citation type="journal article" date="2014" name="Int. J. Syst. Evol. Microbiol.">
        <title>Complete genome sequence of Corynebacterium casei LMG S-19264T (=DSM 44701T), isolated from a smear-ripened cheese.</title>
        <authorList>
            <consortium name="US DOE Joint Genome Institute (JGI-PGF)"/>
            <person name="Walter F."/>
            <person name="Albersmeier A."/>
            <person name="Kalinowski J."/>
            <person name="Ruckert C."/>
        </authorList>
    </citation>
    <scope>NUCLEOTIDE SEQUENCE</scope>
    <source>
        <strain evidence="12">CGMCC 1.12997</strain>
    </source>
</reference>
<dbReference type="InterPro" id="IPR020846">
    <property type="entry name" value="MFS_dom"/>
</dbReference>
<keyword evidence="6 10" id="KW-0812">Transmembrane</keyword>
<name>A0A917M0K2_9BACT</name>
<evidence type="ECO:0000256" key="3">
    <source>
        <dbReference type="ARBA" id="ARBA00022448"/>
    </source>
</evidence>
<gene>
    <name evidence="12" type="ORF">GCM10011585_08410</name>
</gene>
<keyword evidence="8 10" id="KW-0472">Membrane</keyword>